<organism evidence="3 4">
    <name type="scientific">Delitschia confertaspora ATCC 74209</name>
    <dbReference type="NCBI Taxonomy" id="1513339"/>
    <lineage>
        <taxon>Eukaryota</taxon>
        <taxon>Fungi</taxon>
        <taxon>Dikarya</taxon>
        <taxon>Ascomycota</taxon>
        <taxon>Pezizomycotina</taxon>
        <taxon>Dothideomycetes</taxon>
        <taxon>Pleosporomycetidae</taxon>
        <taxon>Pleosporales</taxon>
        <taxon>Delitschiaceae</taxon>
        <taxon>Delitschia</taxon>
    </lineage>
</organism>
<sequence length="106" mass="12355">MLHSLLIISLFPLPPHLSRPNFFLVPVNLPEDPIPFRTLPVSSHFISHNKRQASHQPTQPEAHPRSSRRSSSTTKAGRRRKHRFARRRSRPCPRTRCIHRLDSSRT</sequence>
<comment type="caution">
    <text evidence="3">The sequence shown here is derived from an EMBL/GenBank/DDBJ whole genome shotgun (WGS) entry which is preliminary data.</text>
</comment>
<feature type="signal peptide" evidence="2">
    <location>
        <begin position="1"/>
        <end position="18"/>
    </location>
</feature>
<keyword evidence="4" id="KW-1185">Reference proteome</keyword>
<dbReference type="AlphaFoldDB" id="A0A9P4JM90"/>
<evidence type="ECO:0000256" key="1">
    <source>
        <dbReference type="SAM" id="MobiDB-lite"/>
    </source>
</evidence>
<evidence type="ECO:0000313" key="4">
    <source>
        <dbReference type="Proteomes" id="UP000799536"/>
    </source>
</evidence>
<feature type="compositionally biased region" description="Basic residues" evidence="1">
    <location>
        <begin position="76"/>
        <end position="98"/>
    </location>
</feature>
<feature type="region of interest" description="Disordered" evidence="1">
    <location>
        <begin position="45"/>
        <end position="106"/>
    </location>
</feature>
<accession>A0A9P4JM90</accession>
<reference evidence="3" key="1">
    <citation type="journal article" date="2020" name="Stud. Mycol.">
        <title>101 Dothideomycetes genomes: a test case for predicting lifestyles and emergence of pathogens.</title>
        <authorList>
            <person name="Haridas S."/>
            <person name="Albert R."/>
            <person name="Binder M."/>
            <person name="Bloem J."/>
            <person name="Labutti K."/>
            <person name="Salamov A."/>
            <person name="Andreopoulos B."/>
            <person name="Baker S."/>
            <person name="Barry K."/>
            <person name="Bills G."/>
            <person name="Bluhm B."/>
            <person name="Cannon C."/>
            <person name="Castanera R."/>
            <person name="Culley D."/>
            <person name="Daum C."/>
            <person name="Ezra D."/>
            <person name="Gonzalez J."/>
            <person name="Henrissat B."/>
            <person name="Kuo A."/>
            <person name="Liang C."/>
            <person name="Lipzen A."/>
            <person name="Lutzoni F."/>
            <person name="Magnuson J."/>
            <person name="Mondo S."/>
            <person name="Nolan M."/>
            <person name="Ohm R."/>
            <person name="Pangilinan J."/>
            <person name="Park H.-J."/>
            <person name="Ramirez L."/>
            <person name="Alfaro M."/>
            <person name="Sun H."/>
            <person name="Tritt A."/>
            <person name="Yoshinaga Y."/>
            <person name="Zwiers L.-H."/>
            <person name="Turgeon B."/>
            <person name="Goodwin S."/>
            <person name="Spatafora J."/>
            <person name="Crous P."/>
            <person name="Grigoriev I."/>
        </authorList>
    </citation>
    <scope>NUCLEOTIDE SEQUENCE</scope>
    <source>
        <strain evidence="3">ATCC 74209</strain>
    </source>
</reference>
<name>A0A9P4JM90_9PLEO</name>
<dbReference type="EMBL" id="ML994002">
    <property type="protein sequence ID" value="KAF2200849.1"/>
    <property type="molecule type" value="Genomic_DNA"/>
</dbReference>
<keyword evidence="2" id="KW-0732">Signal</keyword>
<proteinExistence type="predicted"/>
<feature type="chain" id="PRO_5040386517" evidence="2">
    <location>
        <begin position="19"/>
        <end position="106"/>
    </location>
</feature>
<protein>
    <submittedName>
        <fullName evidence="3">Uncharacterized protein</fullName>
    </submittedName>
</protein>
<evidence type="ECO:0000256" key="2">
    <source>
        <dbReference type="SAM" id="SignalP"/>
    </source>
</evidence>
<dbReference type="Proteomes" id="UP000799536">
    <property type="component" value="Unassembled WGS sequence"/>
</dbReference>
<gene>
    <name evidence="3" type="ORF">GQ43DRAFT_56937</name>
</gene>
<evidence type="ECO:0000313" key="3">
    <source>
        <dbReference type="EMBL" id="KAF2200849.1"/>
    </source>
</evidence>